<evidence type="ECO:0000259" key="7">
    <source>
        <dbReference type="Pfam" id="PF07005"/>
    </source>
</evidence>
<keyword evidence="4 9" id="KW-0418">Kinase</keyword>
<keyword evidence="5" id="KW-0067">ATP-binding</keyword>
<gene>
    <name evidence="9" type="ORF">SBX64_17465</name>
</gene>
<evidence type="ECO:0000256" key="3">
    <source>
        <dbReference type="ARBA" id="ARBA00022741"/>
    </source>
</evidence>
<dbReference type="SUPFAM" id="SSF142764">
    <property type="entry name" value="YgbK-like"/>
    <property type="match status" value="1"/>
</dbReference>
<dbReference type="Pfam" id="PF07005">
    <property type="entry name" value="SBD_N"/>
    <property type="match status" value="1"/>
</dbReference>
<keyword evidence="2" id="KW-0808">Transferase</keyword>
<accession>A0ABU4IY52</accession>
<keyword evidence="6" id="KW-0119">Carbohydrate metabolism</keyword>
<name>A0ABU4IY52_9VIBR</name>
<dbReference type="Proteomes" id="UP001279860">
    <property type="component" value="Unassembled WGS sequence"/>
</dbReference>
<keyword evidence="10" id="KW-1185">Reference proteome</keyword>
<keyword evidence="3" id="KW-0547">Nucleotide-binding</keyword>
<protein>
    <submittedName>
        <fullName evidence="9">Four-carbon acid sugar kinase family protein</fullName>
    </submittedName>
</protein>
<dbReference type="InterPro" id="IPR037051">
    <property type="entry name" value="4-carb_acid_sugar_kinase_N_sf"/>
</dbReference>
<evidence type="ECO:0000256" key="4">
    <source>
        <dbReference type="ARBA" id="ARBA00022777"/>
    </source>
</evidence>
<evidence type="ECO:0000313" key="10">
    <source>
        <dbReference type="Proteomes" id="UP001279860"/>
    </source>
</evidence>
<sequence>MLNQCCTDLPTFIVSDDFTGANDMGAGLASLGVPVSVILDASSRTVVAPDTTAILCSDSRDDTPAVAGDKLQQLIRCYPEVVRQKVCLKKVDSTLRGNLGAEIAQFVGTYFPLAIVAIGAPQAGRRTTNGHCYVHDRLLTTTEYASDPKSPVQSSRIQTLLESQCDLVTRELFLDHVRAPALSQTMTTLHQAGAQIVVCDVERAGDLQAIYQAAMQLNHPVLVVTTGEMVSAICMTDDLTANVHPLTPPIRQHQGASPLLGVIGSMSQVTLEQVERVVAHERVTVLDIDLPQLLGAESDTYLRTLSRSVSDCLSQHRHCLLRSCQDKTQRHDIEALCQTLHLSRHQLGNRIKHGLAQVARLVMQPDGAAVKPGALFLCGGDIALAVCRALGATQFELQGRVARCLSCGTLSFAASAARPEPAIPVFTKAGGFGTPDSLLQLITFLQPNQSLESI</sequence>
<comment type="similarity">
    <text evidence="1">Belongs to the four-carbon acid sugar kinase family.</text>
</comment>
<dbReference type="Gene3D" id="3.40.50.10840">
    <property type="entry name" value="Putative sugar-binding, N-terminal domain"/>
    <property type="match status" value="1"/>
</dbReference>
<reference evidence="9 10" key="1">
    <citation type="submission" date="2023-11" db="EMBL/GenBank/DDBJ databases">
        <title>Plant-associative lifestyle of Vibrio porteresiae and its evolutionary dynamics.</title>
        <authorList>
            <person name="Rameshkumar N."/>
            <person name="Kirti K."/>
        </authorList>
    </citation>
    <scope>NUCLEOTIDE SEQUENCE [LARGE SCALE GENOMIC DNA]</scope>
    <source>
        <strain evidence="9 10">MSSRF7</strain>
    </source>
</reference>
<dbReference type="GO" id="GO:0016301">
    <property type="term" value="F:kinase activity"/>
    <property type="evidence" value="ECO:0007669"/>
    <property type="project" value="UniProtKB-KW"/>
</dbReference>
<dbReference type="InterPro" id="IPR042213">
    <property type="entry name" value="NBD_C_sf"/>
</dbReference>
<dbReference type="RefSeq" id="WP_318585532.1">
    <property type="nucleotide sequence ID" value="NZ_JAWRCP010000002.1"/>
</dbReference>
<evidence type="ECO:0000256" key="6">
    <source>
        <dbReference type="ARBA" id="ARBA00023277"/>
    </source>
</evidence>
<dbReference type="Gene3D" id="3.40.980.20">
    <property type="entry name" value="Four-carbon acid sugar kinase, nucleotide binding domain"/>
    <property type="match status" value="1"/>
</dbReference>
<dbReference type="Pfam" id="PF17042">
    <property type="entry name" value="NBD_C"/>
    <property type="match status" value="1"/>
</dbReference>
<organism evidence="9 10">
    <name type="scientific">Vibrio rhizosphaerae</name>
    <dbReference type="NCBI Taxonomy" id="398736"/>
    <lineage>
        <taxon>Bacteria</taxon>
        <taxon>Pseudomonadati</taxon>
        <taxon>Pseudomonadota</taxon>
        <taxon>Gammaproteobacteria</taxon>
        <taxon>Vibrionales</taxon>
        <taxon>Vibrionaceae</taxon>
        <taxon>Vibrio</taxon>
    </lineage>
</organism>
<dbReference type="EMBL" id="JAWRCP010000002">
    <property type="protein sequence ID" value="MDW6094331.1"/>
    <property type="molecule type" value="Genomic_DNA"/>
</dbReference>
<evidence type="ECO:0000259" key="8">
    <source>
        <dbReference type="Pfam" id="PF17042"/>
    </source>
</evidence>
<dbReference type="InterPro" id="IPR010737">
    <property type="entry name" value="4-carb_acid_sugar_kinase_N"/>
</dbReference>
<evidence type="ECO:0000256" key="5">
    <source>
        <dbReference type="ARBA" id="ARBA00022840"/>
    </source>
</evidence>
<evidence type="ECO:0000313" key="9">
    <source>
        <dbReference type="EMBL" id="MDW6094331.1"/>
    </source>
</evidence>
<proteinExistence type="inferred from homology"/>
<feature type="domain" description="Four-carbon acid sugar kinase N-terminal" evidence="7">
    <location>
        <begin position="13"/>
        <end position="231"/>
    </location>
</feature>
<evidence type="ECO:0000256" key="1">
    <source>
        <dbReference type="ARBA" id="ARBA00005715"/>
    </source>
</evidence>
<feature type="domain" description="Four-carbon acid sugar kinase nucleotide binding" evidence="8">
    <location>
        <begin position="260"/>
        <end position="438"/>
    </location>
</feature>
<evidence type="ECO:0000256" key="2">
    <source>
        <dbReference type="ARBA" id="ARBA00022679"/>
    </source>
</evidence>
<comment type="caution">
    <text evidence="9">The sequence shown here is derived from an EMBL/GenBank/DDBJ whole genome shotgun (WGS) entry which is preliminary data.</text>
</comment>
<dbReference type="InterPro" id="IPR031475">
    <property type="entry name" value="NBD_C"/>
</dbReference>